<dbReference type="AlphaFoldDB" id="A0A564YFD9"/>
<organism evidence="1 2">
    <name type="scientific">Hymenolepis diminuta</name>
    <name type="common">Rat tapeworm</name>
    <dbReference type="NCBI Taxonomy" id="6216"/>
    <lineage>
        <taxon>Eukaryota</taxon>
        <taxon>Metazoa</taxon>
        <taxon>Spiralia</taxon>
        <taxon>Lophotrochozoa</taxon>
        <taxon>Platyhelminthes</taxon>
        <taxon>Cestoda</taxon>
        <taxon>Eucestoda</taxon>
        <taxon>Cyclophyllidea</taxon>
        <taxon>Hymenolepididae</taxon>
        <taxon>Hymenolepis</taxon>
    </lineage>
</organism>
<name>A0A564YFD9_HYMDI</name>
<gene>
    <name evidence="1" type="ORF">WMSIL1_LOCUS5580</name>
</gene>
<sequence>MPQYPHRNPTSTGKVELLSISQQCAYVRIGIAILNNQEKQSFKKSPKNDTVIATSALN</sequence>
<feature type="non-terminal residue" evidence="1">
    <location>
        <position position="58"/>
    </location>
</feature>
<keyword evidence="2" id="KW-1185">Reference proteome</keyword>
<accession>A0A564YFD9</accession>
<reference evidence="1 2" key="1">
    <citation type="submission" date="2019-07" db="EMBL/GenBank/DDBJ databases">
        <authorList>
            <person name="Jastrzebski P J."/>
            <person name="Paukszto L."/>
            <person name="Jastrzebski P J."/>
        </authorList>
    </citation>
    <scope>NUCLEOTIDE SEQUENCE [LARGE SCALE GENOMIC DNA]</scope>
    <source>
        <strain evidence="1 2">WMS-il1</strain>
    </source>
</reference>
<evidence type="ECO:0000313" key="2">
    <source>
        <dbReference type="Proteomes" id="UP000321570"/>
    </source>
</evidence>
<evidence type="ECO:0000313" key="1">
    <source>
        <dbReference type="EMBL" id="VUZ45458.1"/>
    </source>
</evidence>
<protein>
    <submittedName>
        <fullName evidence="1">Uncharacterized protein</fullName>
    </submittedName>
</protein>
<proteinExistence type="predicted"/>
<dbReference type="Proteomes" id="UP000321570">
    <property type="component" value="Unassembled WGS sequence"/>
</dbReference>
<dbReference type="EMBL" id="CABIJS010000177">
    <property type="protein sequence ID" value="VUZ45458.1"/>
    <property type="molecule type" value="Genomic_DNA"/>
</dbReference>